<evidence type="ECO:0000259" key="1">
    <source>
        <dbReference type="PROSITE" id="PS50943"/>
    </source>
</evidence>
<gene>
    <name evidence="2" type="ORF">PBLR_10174</name>
</gene>
<dbReference type="SMART" id="SM00530">
    <property type="entry name" value="HTH_XRE"/>
    <property type="match status" value="1"/>
</dbReference>
<dbReference type="CDD" id="cd00093">
    <property type="entry name" value="HTH_XRE"/>
    <property type="match status" value="1"/>
</dbReference>
<feature type="domain" description="HTH cro/C1-type" evidence="1">
    <location>
        <begin position="23"/>
        <end position="70"/>
    </location>
</feature>
<evidence type="ECO:0000313" key="2">
    <source>
        <dbReference type="EMBL" id="SYX81755.1"/>
    </source>
</evidence>
<protein>
    <submittedName>
        <fullName evidence="2">Helix-turn-helix domain-containing protein</fullName>
    </submittedName>
</protein>
<accession>A0A383R3R6</accession>
<evidence type="ECO:0000313" key="3">
    <source>
        <dbReference type="Proteomes" id="UP000304148"/>
    </source>
</evidence>
<dbReference type="InterPro" id="IPR010982">
    <property type="entry name" value="Lambda_DNA-bd_dom_sf"/>
</dbReference>
<organism evidence="2 3">
    <name type="scientific">Paenibacillus alvei</name>
    <name type="common">Bacillus alvei</name>
    <dbReference type="NCBI Taxonomy" id="44250"/>
    <lineage>
        <taxon>Bacteria</taxon>
        <taxon>Bacillati</taxon>
        <taxon>Bacillota</taxon>
        <taxon>Bacilli</taxon>
        <taxon>Bacillales</taxon>
        <taxon>Paenibacillaceae</taxon>
        <taxon>Paenibacillus</taxon>
    </lineage>
</organism>
<dbReference type="RefSeq" id="WP_138184337.1">
    <property type="nucleotide sequence ID" value="NZ_LS992241.1"/>
</dbReference>
<proteinExistence type="predicted"/>
<sequence>MTSNLHVAPMELRHRLQDELSIRGWKQKELAEASGIDSSTISYIFNNKQSLMLPQLHAINHAFGLPIETFYEEFIGECCNELGRLRPDKTSDFILHCIEVEKYDLVKQLVQLLYEETNRSKLIDTAFKIAERIFQSPKRNYSLPFYDIIIRNGYSRSEKIAISYYRRFLILRDLDTSGAGNEALCQLIEYLPILPDSLRLDAYYRILTYYNVVENWAKLLQYAKELRAVAFEEGQDDYIAESWLYESVALKGMKNYEGALNSTRQYAVYGDHYAFLSKCNELYISIEMKKTEPIEELMGLLNSDQKLLVLPVALDSYVSNEAFQDAALYLEKHKTYIDILLSMEDPFHVKHKLRLTQALAQYYFKTAQHELGFNFNALSLELALKLKNMQYVGMSVLLFQEYEIHASEEHKGRFTHILLNEVDSNEESTSHDLHGSFLVRFYRVIFGSERG</sequence>
<dbReference type="InterPro" id="IPR001387">
    <property type="entry name" value="Cro/C1-type_HTH"/>
</dbReference>
<name>A0A383R3R6_PAEAL</name>
<reference evidence="3" key="1">
    <citation type="submission" date="2018-08" db="EMBL/GenBank/DDBJ databases">
        <authorList>
            <person name="Chevrot R."/>
        </authorList>
    </citation>
    <scope>NUCLEOTIDE SEQUENCE [LARGE SCALE GENOMIC DNA]</scope>
</reference>
<dbReference type="PROSITE" id="PS50943">
    <property type="entry name" value="HTH_CROC1"/>
    <property type="match status" value="1"/>
</dbReference>
<dbReference type="AlphaFoldDB" id="A0A383R3R6"/>
<dbReference type="Pfam" id="PF01381">
    <property type="entry name" value="HTH_3"/>
    <property type="match status" value="1"/>
</dbReference>
<dbReference type="SUPFAM" id="SSF47413">
    <property type="entry name" value="lambda repressor-like DNA-binding domains"/>
    <property type="match status" value="1"/>
</dbReference>
<dbReference type="Gene3D" id="1.10.260.40">
    <property type="entry name" value="lambda repressor-like DNA-binding domains"/>
    <property type="match status" value="1"/>
</dbReference>
<dbReference type="Proteomes" id="UP000304148">
    <property type="component" value="Chromosome"/>
</dbReference>
<dbReference type="GO" id="GO:0003677">
    <property type="term" value="F:DNA binding"/>
    <property type="evidence" value="ECO:0007669"/>
    <property type="project" value="InterPro"/>
</dbReference>
<dbReference type="EMBL" id="LS992241">
    <property type="protein sequence ID" value="SYX81755.1"/>
    <property type="molecule type" value="Genomic_DNA"/>
</dbReference>